<comment type="caution">
    <text evidence="2">The sequence shown here is derived from an EMBL/GenBank/DDBJ whole genome shotgun (WGS) entry which is preliminary data.</text>
</comment>
<evidence type="ECO:0008006" key="4">
    <source>
        <dbReference type="Google" id="ProtNLM"/>
    </source>
</evidence>
<proteinExistence type="predicted"/>
<dbReference type="GO" id="GO:0008374">
    <property type="term" value="F:O-acyltransferase activity"/>
    <property type="evidence" value="ECO:0007669"/>
    <property type="project" value="InterPro"/>
</dbReference>
<name>A0AAN8ZV98_HALRR</name>
<dbReference type="Proteomes" id="UP001381693">
    <property type="component" value="Unassembled WGS sequence"/>
</dbReference>
<accession>A0AAN8ZV98</accession>
<sequence>MRRRSWFLALFIVLLALPVQSKVSKAKHIPPIILIPGDGGSQIEAKLNKPSTIHYICSQVTDYWFDLWLNMELLVPYVIDCWIDNMRLVYDNVTRTTTNAPGVEIRIPGFGNSSTVEWLDPSHRSPTGYFKDIVNALIPLGYERDVTIRGAPFDFRRAPNEHSDYFLKLRRLIEETFQYTGRKAILILHSMGAPMMRYFFSHQEQHWKDKHIESVVSLAGAWGGSMKAVKVYTSGDNLGIYVISPQKVRAEQRSAPSLAFLLPTPELWGPEEVFLETDTMNITTSNYKEMFDALNLPDAYEMYLDTKDLIRNTPAPGVEIHCLHGTGVDTVEKMIYKKGTFPDKPNVVFGDGDGTVNKRSAELCLKWSKSQKNKIYNVPLAGIDHMDILRDKRSIDYIVQLVSNITKKNQQRENRKIRNLAKLEKKKKTFLAESEISDERQTIIERTKFEIPIKDVGSREHFTTYGLTAEEDRRQNSIMNFDEVAGHIVVL</sequence>
<reference evidence="2 3" key="1">
    <citation type="submission" date="2023-11" db="EMBL/GenBank/DDBJ databases">
        <title>Halocaridina rubra genome assembly.</title>
        <authorList>
            <person name="Smith C."/>
        </authorList>
    </citation>
    <scope>NUCLEOTIDE SEQUENCE [LARGE SCALE GENOMIC DNA]</scope>
    <source>
        <strain evidence="2">EP-1</strain>
        <tissue evidence="2">Whole</tissue>
    </source>
</reference>
<organism evidence="2 3">
    <name type="scientific">Halocaridina rubra</name>
    <name type="common">Hawaiian red shrimp</name>
    <dbReference type="NCBI Taxonomy" id="373956"/>
    <lineage>
        <taxon>Eukaryota</taxon>
        <taxon>Metazoa</taxon>
        <taxon>Ecdysozoa</taxon>
        <taxon>Arthropoda</taxon>
        <taxon>Crustacea</taxon>
        <taxon>Multicrustacea</taxon>
        <taxon>Malacostraca</taxon>
        <taxon>Eumalacostraca</taxon>
        <taxon>Eucarida</taxon>
        <taxon>Decapoda</taxon>
        <taxon>Pleocyemata</taxon>
        <taxon>Caridea</taxon>
        <taxon>Atyoidea</taxon>
        <taxon>Atyidae</taxon>
        <taxon>Halocaridina</taxon>
    </lineage>
</organism>
<dbReference type="EMBL" id="JAXCGZ010020976">
    <property type="protein sequence ID" value="KAK7063011.1"/>
    <property type="molecule type" value="Genomic_DNA"/>
</dbReference>
<dbReference type="AlphaFoldDB" id="A0AAN8ZV98"/>
<dbReference type="SUPFAM" id="SSF53474">
    <property type="entry name" value="alpha/beta-Hydrolases"/>
    <property type="match status" value="1"/>
</dbReference>
<dbReference type="Gene3D" id="3.40.50.1820">
    <property type="entry name" value="alpha/beta hydrolase"/>
    <property type="match status" value="2"/>
</dbReference>
<evidence type="ECO:0000313" key="2">
    <source>
        <dbReference type="EMBL" id="KAK7063011.1"/>
    </source>
</evidence>
<protein>
    <recommendedName>
        <fullName evidence="4">Group XV phospholipase A2</fullName>
    </recommendedName>
</protein>
<keyword evidence="3" id="KW-1185">Reference proteome</keyword>
<dbReference type="Pfam" id="PF02450">
    <property type="entry name" value="LCAT"/>
    <property type="match status" value="2"/>
</dbReference>
<evidence type="ECO:0000313" key="3">
    <source>
        <dbReference type="Proteomes" id="UP001381693"/>
    </source>
</evidence>
<gene>
    <name evidence="2" type="ORF">SK128_022072</name>
</gene>
<dbReference type="PANTHER" id="PTHR11440">
    <property type="entry name" value="LECITHIN-CHOLESTEROL ACYLTRANSFERASE-RELATED"/>
    <property type="match status" value="1"/>
</dbReference>
<feature type="signal peptide" evidence="1">
    <location>
        <begin position="1"/>
        <end position="21"/>
    </location>
</feature>
<dbReference type="GO" id="GO:0006629">
    <property type="term" value="P:lipid metabolic process"/>
    <property type="evidence" value="ECO:0007669"/>
    <property type="project" value="InterPro"/>
</dbReference>
<keyword evidence="1" id="KW-0732">Signal</keyword>
<dbReference type="InterPro" id="IPR003386">
    <property type="entry name" value="LACT/PDAT_acylTrfase"/>
</dbReference>
<feature type="chain" id="PRO_5042848789" description="Group XV phospholipase A2" evidence="1">
    <location>
        <begin position="22"/>
        <end position="491"/>
    </location>
</feature>
<evidence type="ECO:0000256" key="1">
    <source>
        <dbReference type="SAM" id="SignalP"/>
    </source>
</evidence>
<dbReference type="InterPro" id="IPR029058">
    <property type="entry name" value="AB_hydrolase_fold"/>
</dbReference>